<keyword evidence="3" id="KW-0804">Transcription</keyword>
<dbReference type="GO" id="GO:0003677">
    <property type="term" value="F:DNA binding"/>
    <property type="evidence" value="ECO:0007669"/>
    <property type="project" value="UniProtKB-KW"/>
</dbReference>
<dbReference type="AlphaFoldDB" id="A0A1I4W7R8"/>
<reference evidence="5 8" key="2">
    <citation type="submission" date="2018-10" db="EMBL/GenBank/DDBJ databases">
        <title>Sequencing the genomes of 1000 actinobacteria strains.</title>
        <authorList>
            <person name="Klenk H.-P."/>
        </authorList>
    </citation>
    <scope>NUCLEOTIDE SEQUENCE [LARGE SCALE GENOMIC DNA]</scope>
    <source>
        <strain evidence="5 8">DSM 45119</strain>
    </source>
</reference>
<dbReference type="InterPro" id="IPR036390">
    <property type="entry name" value="WH_DNA-bd_sf"/>
</dbReference>
<dbReference type="InterPro" id="IPR000524">
    <property type="entry name" value="Tscrpt_reg_HTH_GntR"/>
</dbReference>
<dbReference type="Pfam" id="PF00392">
    <property type="entry name" value="GntR"/>
    <property type="match status" value="1"/>
</dbReference>
<dbReference type="EMBL" id="FOUP01000002">
    <property type="protein sequence ID" value="SFN09463.1"/>
    <property type="molecule type" value="Genomic_DNA"/>
</dbReference>
<protein>
    <submittedName>
        <fullName evidence="6">DNA-binding transcriptional regulator, GntR family</fullName>
    </submittedName>
    <submittedName>
        <fullName evidence="5">GntR family transcriptional regulator</fullName>
    </submittedName>
</protein>
<dbReference type="SMART" id="SM00345">
    <property type="entry name" value="HTH_GNTR"/>
    <property type="match status" value="1"/>
</dbReference>
<dbReference type="PANTHER" id="PTHR43537">
    <property type="entry name" value="TRANSCRIPTIONAL REGULATOR, GNTR FAMILY"/>
    <property type="match status" value="1"/>
</dbReference>
<dbReference type="InterPro" id="IPR011711">
    <property type="entry name" value="GntR_C"/>
</dbReference>
<evidence type="ECO:0000313" key="7">
    <source>
        <dbReference type="Proteomes" id="UP000199398"/>
    </source>
</evidence>
<dbReference type="Gene3D" id="1.20.120.530">
    <property type="entry name" value="GntR ligand-binding domain-like"/>
    <property type="match status" value="1"/>
</dbReference>
<accession>A0A1I4W7R8</accession>
<organism evidence="6 7">
    <name type="scientific">Saccharopolyspora antimicrobica</name>
    <dbReference type="NCBI Taxonomy" id="455193"/>
    <lineage>
        <taxon>Bacteria</taxon>
        <taxon>Bacillati</taxon>
        <taxon>Actinomycetota</taxon>
        <taxon>Actinomycetes</taxon>
        <taxon>Pseudonocardiales</taxon>
        <taxon>Pseudonocardiaceae</taxon>
        <taxon>Saccharopolyspora</taxon>
    </lineage>
</organism>
<evidence type="ECO:0000313" key="8">
    <source>
        <dbReference type="Proteomes" id="UP000270697"/>
    </source>
</evidence>
<dbReference type="EMBL" id="RBXX01000002">
    <property type="protein sequence ID" value="RKT87026.1"/>
    <property type="molecule type" value="Genomic_DNA"/>
</dbReference>
<evidence type="ECO:0000256" key="1">
    <source>
        <dbReference type="ARBA" id="ARBA00023015"/>
    </source>
</evidence>
<dbReference type="PROSITE" id="PS50949">
    <property type="entry name" value="HTH_GNTR"/>
    <property type="match status" value="1"/>
</dbReference>
<dbReference type="Pfam" id="PF07729">
    <property type="entry name" value="FCD"/>
    <property type="match status" value="1"/>
</dbReference>
<dbReference type="Gene3D" id="1.10.10.10">
    <property type="entry name" value="Winged helix-like DNA-binding domain superfamily/Winged helix DNA-binding domain"/>
    <property type="match status" value="1"/>
</dbReference>
<evidence type="ECO:0000256" key="3">
    <source>
        <dbReference type="ARBA" id="ARBA00023163"/>
    </source>
</evidence>
<sequence>MSEKAAASGVASQRVAEHLRNMILSGELAPGARIRQEDVAARLGASRLPVREALRILAAEGLAVLKSNTGAWVSKLDLNECEGVYKIRERIEPLALAESIPNLTPEDIAHLERLQAEIEDNTDVDRFLRLDRELHLATYAGCHNRELTSMVHRFWNTTQHYRRAYARVIDSAGQQLINFEHRLIIEAVKRADTVDAERFLTGHIRRTRLELAKHPELFAEDEHD</sequence>
<evidence type="ECO:0000256" key="2">
    <source>
        <dbReference type="ARBA" id="ARBA00023125"/>
    </source>
</evidence>
<proteinExistence type="predicted"/>
<dbReference type="SUPFAM" id="SSF48008">
    <property type="entry name" value="GntR ligand-binding domain-like"/>
    <property type="match status" value="1"/>
</dbReference>
<keyword evidence="8" id="KW-1185">Reference proteome</keyword>
<evidence type="ECO:0000313" key="5">
    <source>
        <dbReference type="EMBL" id="RKT87026.1"/>
    </source>
</evidence>
<dbReference type="Proteomes" id="UP000199398">
    <property type="component" value="Unassembled WGS sequence"/>
</dbReference>
<dbReference type="SUPFAM" id="SSF46785">
    <property type="entry name" value="Winged helix' DNA-binding domain"/>
    <property type="match status" value="1"/>
</dbReference>
<dbReference type="PANTHER" id="PTHR43537:SF41">
    <property type="entry name" value="TRANSCRIPTIONAL REGULATORY PROTEIN"/>
    <property type="match status" value="1"/>
</dbReference>
<dbReference type="OrthoDB" id="5182935at2"/>
<dbReference type="InterPro" id="IPR008920">
    <property type="entry name" value="TF_FadR/GntR_C"/>
</dbReference>
<name>A0A1I4W7R8_9PSEU</name>
<evidence type="ECO:0000313" key="6">
    <source>
        <dbReference type="EMBL" id="SFN09463.1"/>
    </source>
</evidence>
<dbReference type="RefSeq" id="WP_093149567.1">
    <property type="nucleotide sequence ID" value="NZ_FOUP01000002.1"/>
</dbReference>
<reference evidence="6 7" key="1">
    <citation type="submission" date="2016-10" db="EMBL/GenBank/DDBJ databases">
        <authorList>
            <person name="de Groot N.N."/>
        </authorList>
    </citation>
    <scope>NUCLEOTIDE SEQUENCE [LARGE SCALE GENOMIC DNA]</scope>
    <source>
        <strain evidence="6 7">CPCC 201259</strain>
    </source>
</reference>
<keyword evidence="1" id="KW-0805">Transcription regulation</keyword>
<dbReference type="GO" id="GO:0003700">
    <property type="term" value="F:DNA-binding transcription factor activity"/>
    <property type="evidence" value="ECO:0007669"/>
    <property type="project" value="InterPro"/>
</dbReference>
<evidence type="ECO:0000259" key="4">
    <source>
        <dbReference type="PROSITE" id="PS50949"/>
    </source>
</evidence>
<dbReference type="CDD" id="cd07377">
    <property type="entry name" value="WHTH_GntR"/>
    <property type="match status" value="1"/>
</dbReference>
<feature type="domain" description="HTH gntR-type" evidence="4">
    <location>
        <begin position="9"/>
        <end position="76"/>
    </location>
</feature>
<keyword evidence="2 6" id="KW-0238">DNA-binding</keyword>
<dbReference type="STRING" id="455193.SAMN05421805_102574"/>
<dbReference type="Proteomes" id="UP000270697">
    <property type="component" value="Unassembled WGS sequence"/>
</dbReference>
<dbReference type="InterPro" id="IPR036388">
    <property type="entry name" value="WH-like_DNA-bd_sf"/>
</dbReference>
<gene>
    <name evidence="5" type="ORF">ATL45_5411</name>
    <name evidence="6" type="ORF">SAMN05421805_102574</name>
</gene>
<dbReference type="SMART" id="SM00895">
    <property type="entry name" value="FCD"/>
    <property type="match status" value="1"/>
</dbReference>